<dbReference type="InterPro" id="IPR011009">
    <property type="entry name" value="Kinase-like_dom_sf"/>
</dbReference>
<dbReference type="InterPro" id="IPR051678">
    <property type="entry name" value="AGP_Transferase"/>
</dbReference>
<dbReference type="CDD" id="cd05120">
    <property type="entry name" value="APH_ChoK_like"/>
    <property type="match status" value="1"/>
</dbReference>
<gene>
    <name evidence="2" type="ORF">E4U42_000434</name>
</gene>
<organism evidence="2 3">
    <name type="scientific">Claviceps africana</name>
    <dbReference type="NCBI Taxonomy" id="83212"/>
    <lineage>
        <taxon>Eukaryota</taxon>
        <taxon>Fungi</taxon>
        <taxon>Dikarya</taxon>
        <taxon>Ascomycota</taxon>
        <taxon>Pezizomycotina</taxon>
        <taxon>Sordariomycetes</taxon>
        <taxon>Hypocreomycetidae</taxon>
        <taxon>Hypocreales</taxon>
        <taxon>Clavicipitaceae</taxon>
        <taxon>Claviceps</taxon>
    </lineage>
</organism>
<comment type="caution">
    <text evidence="2">The sequence shown here is derived from an EMBL/GenBank/DDBJ whole genome shotgun (WGS) entry which is preliminary data.</text>
</comment>
<dbReference type="InterPro" id="IPR002575">
    <property type="entry name" value="Aminoglycoside_PTrfase"/>
</dbReference>
<dbReference type="PANTHER" id="PTHR21310">
    <property type="entry name" value="AMINOGLYCOSIDE PHOSPHOTRANSFERASE-RELATED-RELATED"/>
    <property type="match status" value="1"/>
</dbReference>
<sequence length="553" mass="62541">MTTSTTDEIERVLRLIRCADIAYPGSELLASFLMDSADRLQTARYILQRCAVVGDSDSLDLAALLADWKRLIAFFITDRPAHPPSDKAVIAAISKRDGGKCCITGLANSFWDPLVVVPLLPFGTFHVDKELHEMLGIFIGTDLLEWFSSKAANQNPYQSHWLVRRSAAAAIPQGFFRFKCENQSVEYAVITTTIGDLNRPSIVAQAPFIEFRGFSDPSSSHVENPDTSALQLLNHFSAPIRWTLVSREIAQKKSQTLPIGNWQTASLWRSLADRGATVMSMAWRLLPAFVRIRAYRGLAFLGFRMYGGSGSGDVQRIPFGMYLKACFKRNFGSLENEYAALQLVRRHTSIPVPHALDFVSDSKKSWLLMTKVPGMGLWTCIDGLSHSEERALVHDLQEALSQLRAIPKQVAPEYAITNAIGKACYDGRISVCAPDDPEQGEFVGPFVDEAAFHNRLRIRALPNFSQRNGHRILFTHGDLNMRNVLMHNGRFSGIVDFEMSGWYPEYWEYTKVHFVTKLRQRWPRIMGKVMEPFGNFEKELEIEREFWDHPFPS</sequence>
<feature type="domain" description="Aminoglycoside phosphotransferase" evidence="1">
    <location>
        <begin position="329"/>
        <end position="513"/>
    </location>
</feature>
<accession>A0A8K0JA09</accession>
<proteinExistence type="predicted"/>
<keyword evidence="3" id="KW-1185">Reference proteome</keyword>
<dbReference type="AlphaFoldDB" id="A0A8K0JA09"/>
<dbReference type="EMBL" id="SRPY01000110">
    <property type="protein sequence ID" value="KAG5928564.1"/>
    <property type="molecule type" value="Genomic_DNA"/>
</dbReference>
<dbReference type="OrthoDB" id="3250044at2759"/>
<evidence type="ECO:0000313" key="2">
    <source>
        <dbReference type="EMBL" id="KAG5928564.1"/>
    </source>
</evidence>
<evidence type="ECO:0000313" key="3">
    <source>
        <dbReference type="Proteomes" id="UP000811619"/>
    </source>
</evidence>
<name>A0A8K0JA09_9HYPO</name>
<protein>
    <recommendedName>
        <fullName evidence="1">Aminoglycoside phosphotransferase domain-containing protein</fullName>
    </recommendedName>
</protein>
<dbReference type="Pfam" id="PF01636">
    <property type="entry name" value="APH"/>
    <property type="match status" value="1"/>
</dbReference>
<evidence type="ECO:0000259" key="1">
    <source>
        <dbReference type="Pfam" id="PF01636"/>
    </source>
</evidence>
<dbReference type="PANTHER" id="PTHR21310:SF58">
    <property type="entry name" value="AMINOGLYCOSIDE PHOSPHOTRANSFERASE DOMAIN-CONTAINING PROTEIN"/>
    <property type="match status" value="1"/>
</dbReference>
<dbReference type="Gene3D" id="3.90.1200.10">
    <property type="match status" value="1"/>
</dbReference>
<dbReference type="Proteomes" id="UP000811619">
    <property type="component" value="Unassembled WGS sequence"/>
</dbReference>
<dbReference type="SUPFAM" id="SSF56112">
    <property type="entry name" value="Protein kinase-like (PK-like)"/>
    <property type="match status" value="1"/>
</dbReference>
<reference evidence="2" key="1">
    <citation type="journal article" date="2020" name="bioRxiv">
        <title>Whole genome comparisons of ergot fungi reveals the divergence and evolution of species within the genus Claviceps are the result of varying mechanisms driving genome evolution and host range expansion.</title>
        <authorList>
            <person name="Wyka S.A."/>
            <person name="Mondo S.J."/>
            <person name="Liu M."/>
            <person name="Dettman J."/>
            <person name="Nalam V."/>
            <person name="Broders K.D."/>
        </authorList>
    </citation>
    <scope>NUCLEOTIDE SEQUENCE</scope>
    <source>
        <strain evidence="2">CCC 489</strain>
    </source>
</reference>